<proteinExistence type="predicted"/>
<feature type="region of interest" description="Disordered" evidence="1">
    <location>
        <begin position="161"/>
        <end position="188"/>
    </location>
</feature>
<reference evidence="3 4" key="1">
    <citation type="submission" date="2020-03" db="EMBL/GenBank/DDBJ databases">
        <title>Sequencing the genomes of 1000 actinobacteria strains.</title>
        <authorList>
            <person name="Klenk H.-P."/>
        </authorList>
    </citation>
    <scope>NUCLEOTIDE SEQUENCE [LARGE SCALE GENOMIC DNA]</scope>
    <source>
        <strain evidence="3 4">DSM 18964</strain>
    </source>
</reference>
<comment type="caution">
    <text evidence="3">The sequence shown here is derived from an EMBL/GenBank/DDBJ whole genome shotgun (WGS) entry which is preliminary data.</text>
</comment>
<evidence type="ECO:0000256" key="2">
    <source>
        <dbReference type="SAM" id="SignalP"/>
    </source>
</evidence>
<organism evidence="3 4">
    <name type="scientific">Brevibacterium marinum</name>
    <dbReference type="NCBI Taxonomy" id="418643"/>
    <lineage>
        <taxon>Bacteria</taxon>
        <taxon>Bacillati</taxon>
        <taxon>Actinomycetota</taxon>
        <taxon>Actinomycetes</taxon>
        <taxon>Micrococcales</taxon>
        <taxon>Brevibacteriaceae</taxon>
        <taxon>Brevibacterium</taxon>
    </lineage>
</organism>
<feature type="chain" id="PRO_5039189899" evidence="2">
    <location>
        <begin position="25"/>
        <end position="256"/>
    </location>
</feature>
<dbReference type="AlphaFoldDB" id="A0A846S4I5"/>
<dbReference type="EMBL" id="JAATJN010000001">
    <property type="protein sequence ID" value="NJC57001.1"/>
    <property type="molecule type" value="Genomic_DNA"/>
</dbReference>
<name>A0A846S4I5_9MICO</name>
<feature type="signal peptide" evidence="2">
    <location>
        <begin position="1"/>
        <end position="24"/>
    </location>
</feature>
<accession>A0A846S4I5</accession>
<sequence length="256" mass="25954">MRIIGKKLATVVATAALTAGSLGAVVGPAQASTDSAVAEQGSCSKAESSRNSTNMKQITGNSAEGLIRTVSNGVDDGTFNSRAGSSELDFGKGKVYKVSSGDDQFTSVTIPVDGKYATTSNLTVLFDDDGNRVNYSEVLYTHGAEGKFHLAKYENGKVTEDRDTDIPYKTDSQISQESKQGAPGEVASQKSTGDKVACVASVLGVSGTVGYLIVGACAGACAASETGVTIPVCVACIGAYATVGGASVTAVASCFN</sequence>
<keyword evidence="4" id="KW-1185">Reference proteome</keyword>
<evidence type="ECO:0000256" key="1">
    <source>
        <dbReference type="SAM" id="MobiDB-lite"/>
    </source>
</evidence>
<evidence type="ECO:0000313" key="3">
    <source>
        <dbReference type="EMBL" id="NJC57001.1"/>
    </source>
</evidence>
<protein>
    <submittedName>
        <fullName evidence="3">Uncharacterized protein</fullName>
    </submittedName>
</protein>
<gene>
    <name evidence="3" type="ORF">BKA07_002036</name>
</gene>
<dbReference type="Proteomes" id="UP000576792">
    <property type="component" value="Unassembled WGS sequence"/>
</dbReference>
<evidence type="ECO:0000313" key="4">
    <source>
        <dbReference type="Proteomes" id="UP000576792"/>
    </source>
</evidence>
<feature type="compositionally biased region" description="Polar residues" evidence="1">
    <location>
        <begin position="170"/>
        <end position="179"/>
    </location>
</feature>
<dbReference type="RefSeq" id="WP_167950787.1">
    <property type="nucleotide sequence ID" value="NZ_BAAAPQ010000033.1"/>
</dbReference>
<keyword evidence="2" id="KW-0732">Signal</keyword>